<dbReference type="SUPFAM" id="SSF51735">
    <property type="entry name" value="NAD(P)-binding Rossmann-fold domains"/>
    <property type="match status" value="1"/>
</dbReference>
<protein>
    <submittedName>
        <fullName evidence="3">3-oxoacyl-[acyl-carrier protein] reductase</fullName>
    </submittedName>
</protein>
<dbReference type="EMBL" id="PVNG01000011">
    <property type="protein sequence ID" value="PRX63149.1"/>
    <property type="molecule type" value="Genomic_DNA"/>
</dbReference>
<evidence type="ECO:0000256" key="1">
    <source>
        <dbReference type="ARBA" id="ARBA00006484"/>
    </source>
</evidence>
<reference evidence="3 4" key="1">
    <citation type="submission" date="2018-03" db="EMBL/GenBank/DDBJ databases">
        <title>Genomic Encyclopedia of Type Strains, Phase III (KMG-III): the genomes of soil and plant-associated and newly described type strains.</title>
        <authorList>
            <person name="Whitman W."/>
        </authorList>
    </citation>
    <scope>NUCLEOTIDE SEQUENCE [LARGE SCALE GENOMIC DNA]</scope>
    <source>
        <strain evidence="3 4">CGMCC 4.7104</strain>
    </source>
</reference>
<comment type="caution">
    <text evidence="3">The sequence shown here is derived from an EMBL/GenBank/DDBJ whole genome shotgun (WGS) entry which is preliminary data.</text>
</comment>
<comment type="similarity">
    <text evidence="1">Belongs to the short-chain dehydrogenases/reductases (SDR) family.</text>
</comment>
<keyword evidence="2" id="KW-0560">Oxidoreductase</keyword>
<evidence type="ECO:0000313" key="4">
    <source>
        <dbReference type="Proteomes" id="UP000238312"/>
    </source>
</evidence>
<dbReference type="InterPro" id="IPR002347">
    <property type="entry name" value="SDR_fam"/>
</dbReference>
<dbReference type="InterPro" id="IPR036291">
    <property type="entry name" value="NAD(P)-bd_dom_sf"/>
</dbReference>
<organism evidence="3 4">
    <name type="scientific">Nonomuraea fuscirosea</name>
    <dbReference type="NCBI Taxonomy" id="1291556"/>
    <lineage>
        <taxon>Bacteria</taxon>
        <taxon>Bacillati</taxon>
        <taxon>Actinomycetota</taxon>
        <taxon>Actinomycetes</taxon>
        <taxon>Streptosporangiales</taxon>
        <taxon>Streptosporangiaceae</taxon>
        <taxon>Nonomuraea</taxon>
    </lineage>
</organism>
<dbReference type="PRINTS" id="PR00080">
    <property type="entry name" value="SDRFAMILY"/>
</dbReference>
<dbReference type="RefSeq" id="WP_106243890.1">
    <property type="nucleotide sequence ID" value="NZ_JBFAIL010000027.1"/>
</dbReference>
<proteinExistence type="inferred from homology"/>
<evidence type="ECO:0000256" key="2">
    <source>
        <dbReference type="ARBA" id="ARBA00023002"/>
    </source>
</evidence>
<dbReference type="Pfam" id="PF13561">
    <property type="entry name" value="adh_short_C2"/>
    <property type="match status" value="1"/>
</dbReference>
<dbReference type="Gene3D" id="3.40.50.720">
    <property type="entry name" value="NAD(P)-binding Rossmann-like Domain"/>
    <property type="match status" value="1"/>
</dbReference>
<sequence>MIDSRLGGKVALITGANHGIGAATAVALAAEGVAVFLTYKRLTPSNEPAYPAAYDEMRAASADEVVRRIRAAGGSAEAAEADLADPGTPQVLFDLAEKAFGPVEILVNNASGWLSDTFTPAGRDGFGRPLRLVDAETYDRQFAVDARAPALLIAEFTRRHLTRGASWGRVIGLTSGGPDGFPAEVSYGAAKAAQENYTMSAAHELGRYGITANMVYPPVTDTGWINEEVENAVAASSVLRDIAQPEDVAEVITFLASHQGRRVTGQRLRMY</sequence>
<name>A0A2T0MW28_9ACTN</name>
<dbReference type="Proteomes" id="UP000238312">
    <property type="component" value="Unassembled WGS sequence"/>
</dbReference>
<accession>A0A2T0MW28</accession>
<dbReference type="OrthoDB" id="9803333at2"/>
<dbReference type="GO" id="GO:0016491">
    <property type="term" value="F:oxidoreductase activity"/>
    <property type="evidence" value="ECO:0007669"/>
    <property type="project" value="UniProtKB-KW"/>
</dbReference>
<dbReference type="PRINTS" id="PR00081">
    <property type="entry name" value="GDHRDH"/>
</dbReference>
<dbReference type="AlphaFoldDB" id="A0A2T0MW28"/>
<dbReference type="PANTHER" id="PTHR43639">
    <property type="entry name" value="OXIDOREDUCTASE, SHORT-CHAIN DEHYDROGENASE/REDUCTASE FAMILY (AFU_ORTHOLOGUE AFUA_5G02870)"/>
    <property type="match status" value="1"/>
</dbReference>
<evidence type="ECO:0000313" key="3">
    <source>
        <dbReference type="EMBL" id="PRX63149.1"/>
    </source>
</evidence>
<gene>
    <name evidence="3" type="ORF">B0I32_111142</name>
</gene>
<dbReference type="PANTHER" id="PTHR43639:SF1">
    <property type="entry name" value="SHORT-CHAIN DEHYDROGENASE_REDUCTASE FAMILY PROTEIN"/>
    <property type="match status" value="1"/>
</dbReference>
<keyword evidence="4" id="KW-1185">Reference proteome</keyword>